<dbReference type="GO" id="GO:0005643">
    <property type="term" value="C:nuclear pore"/>
    <property type="evidence" value="ECO:0007669"/>
    <property type="project" value="UniProtKB-SubCell"/>
</dbReference>
<evidence type="ECO:0000256" key="4">
    <source>
        <dbReference type="ARBA" id="ARBA00022927"/>
    </source>
</evidence>
<feature type="compositionally biased region" description="Low complexity" evidence="9">
    <location>
        <begin position="206"/>
        <end position="238"/>
    </location>
</feature>
<evidence type="ECO:0000313" key="10">
    <source>
        <dbReference type="EMBL" id="RDW69417.1"/>
    </source>
</evidence>
<dbReference type="Gene3D" id="6.10.140.1350">
    <property type="match status" value="1"/>
</dbReference>
<dbReference type="Proteomes" id="UP000256645">
    <property type="component" value="Unassembled WGS sequence"/>
</dbReference>
<keyword evidence="3" id="KW-0509">mRNA transport</keyword>
<keyword evidence="11" id="KW-1185">Reference proteome</keyword>
<dbReference type="PANTHER" id="PTHR13437:SF2">
    <property type="entry name" value="NUCLEOPORIN P58_P45"/>
    <property type="match status" value="1"/>
</dbReference>
<keyword evidence="2" id="KW-0813">Transport</keyword>
<feature type="compositionally biased region" description="Polar residues" evidence="9">
    <location>
        <begin position="164"/>
        <end position="183"/>
    </location>
</feature>
<feature type="compositionally biased region" description="Polar residues" evidence="9">
    <location>
        <begin position="107"/>
        <end position="119"/>
    </location>
</feature>
<dbReference type="GO" id="GO:0051028">
    <property type="term" value="P:mRNA transport"/>
    <property type="evidence" value="ECO:0007669"/>
    <property type="project" value="UniProtKB-KW"/>
</dbReference>
<evidence type="ECO:0000256" key="3">
    <source>
        <dbReference type="ARBA" id="ARBA00022816"/>
    </source>
</evidence>
<comment type="caution">
    <text evidence="10">The sequence shown here is derived from an EMBL/GenBank/DDBJ whole genome shotgun (WGS) entry which is preliminary data.</text>
</comment>
<dbReference type="EMBL" id="PDLM01000009">
    <property type="protein sequence ID" value="RDW69417.1"/>
    <property type="molecule type" value="Genomic_DNA"/>
</dbReference>
<feature type="coiled-coil region" evidence="8">
    <location>
        <begin position="257"/>
        <end position="284"/>
    </location>
</feature>
<keyword evidence="7" id="KW-0539">Nucleus</keyword>
<evidence type="ECO:0000256" key="6">
    <source>
        <dbReference type="ARBA" id="ARBA00023132"/>
    </source>
</evidence>
<keyword evidence="4" id="KW-0653">Protein transport</keyword>
<evidence type="ECO:0000256" key="2">
    <source>
        <dbReference type="ARBA" id="ARBA00022448"/>
    </source>
</evidence>
<reference evidence="10 11" key="1">
    <citation type="journal article" date="2018" name="IMA Fungus">
        <title>IMA Genome-F 9: Draft genome sequence of Annulohypoxylon stygium, Aspergillus mulundensis, Berkeleyomyces basicola (syn. Thielaviopsis basicola), Ceratocystis smalleyi, two Cercospora beticola strains, Coleophoma cylindrospora, Fusarium fracticaudum, Phialophora cf. hyalina, and Morchella septimelata.</title>
        <authorList>
            <person name="Wingfield B.D."/>
            <person name="Bills G.F."/>
            <person name="Dong Y."/>
            <person name="Huang W."/>
            <person name="Nel W.J."/>
            <person name="Swalarsk-Parry B.S."/>
            <person name="Vaghefi N."/>
            <person name="Wilken P.M."/>
            <person name="An Z."/>
            <person name="de Beer Z.W."/>
            <person name="De Vos L."/>
            <person name="Chen L."/>
            <person name="Duong T.A."/>
            <person name="Gao Y."/>
            <person name="Hammerbacher A."/>
            <person name="Kikkert J.R."/>
            <person name="Li Y."/>
            <person name="Li H."/>
            <person name="Li K."/>
            <person name="Li Q."/>
            <person name="Liu X."/>
            <person name="Ma X."/>
            <person name="Naidoo K."/>
            <person name="Pethybridge S.J."/>
            <person name="Sun J."/>
            <person name="Steenkamp E.T."/>
            <person name="van der Nest M.A."/>
            <person name="van Wyk S."/>
            <person name="Wingfield M.J."/>
            <person name="Xiong C."/>
            <person name="Yue Q."/>
            <person name="Zhang X."/>
        </authorList>
    </citation>
    <scope>NUCLEOTIDE SEQUENCE [LARGE SCALE GENOMIC DNA]</scope>
    <source>
        <strain evidence="10 11">BP6252</strain>
    </source>
</reference>
<dbReference type="GO" id="GO:0017056">
    <property type="term" value="F:structural constituent of nuclear pore"/>
    <property type="evidence" value="ECO:0007669"/>
    <property type="project" value="InterPro"/>
</dbReference>
<feature type="compositionally biased region" description="Low complexity" evidence="9">
    <location>
        <begin position="126"/>
        <end position="142"/>
    </location>
</feature>
<keyword evidence="8" id="KW-0175">Coiled coil</keyword>
<evidence type="ECO:0000256" key="8">
    <source>
        <dbReference type="SAM" id="Coils"/>
    </source>
</evidence>
<feature type="compositionally biased region" description="Polar residues" evidence="9">
    <location>
        <begin position="146"/>
        <end position="156"/>
    </location>
</feature>
<dbReference type="GO" id="GO:0015031">
    <property type="term" value="P:protein transport"/>
    <property type="evidence" value="ECO:0007669"/>
    <property type="project" value="UniProtKB-KW"/>
</dbReference>
<evidence type="ECO:0000256" key="9">
    <source>
        <dbReference type="SAM" id="MobiDB-lite"/>
    </source>
</evidence>
<dbReference type="Pfam" id="PF21121">
    <property type="entry name" value="Nup49_C"/>
    <property type="match status" value="1"/>
</dbReference>
<dbReference type="InterPro" id="IPR024882">
    <property type="entry name" value="NUP58/p45/49"/>
</dbReference>
<sequence length="493" mass="50411">MDKFAKLWDSINVVYSGSGTAPATGGMFGSAAAKPAEGGGLFGAAKTSAPATGGLFGSAPASTASGGLFGSTTPAAPATGGLFGSTAAAPASGGLFGSSTATSQPAGGLFGSTTATSQPAPGGLFGSSAATSQPAQPAQPAGGLFGSSTATSQPQTGGLFGAAATSQPQTNSLFGASQPAQTQAGGGGLFGQSQAKPAGSMFGGLNNTQNQQSQPQNSLFGSTNQTQQQGTGMLGSTLNQNQTVPGVRIDLSNLRTTTRYNDLHEDLQNQIKAADEQIQKQMALKGQCDSIMPSHGEQLAGVAPDVDFCRRKMNGVQDALESDAEAIVMVRNLIKSDAEAAKLSFRVVDNLKLPPQYHNTGIWSGKSTSNDSRGQTNGEAQDLVGFFSRTADELRATLERYEKNISEIEMHLRGVEAYSAQQVTAMVARKNGSSGGDENPIQELADTLTAFEESILGVAGKVGETRVGVQTLQRGEFVSTGSMRGNGKRRGVY</sequence>
<comment type="subcellular location">
    <subcellularLocation>
        <location evidence="1">Nucleus</location>
        <location evidence="1">Nuclear pore complex</location>
    </subcellularLocation>
</comment>
<keyword evidence="6" id="KW-0906">Nuclear pore complex</keyword>
<name>A0A3D8R5Y9_9HELO</name>
<accession>A0A3D8R5Y9</accession>
<protein>
    <submittedName>
        <fullName evidence="10">Uncharacterized protein</fullName>
    </submittedName>
</protein>
<dbReference type="STRING" id="1849047.A0A3D8R5Y9"/>
<dbReference type="OrthoDB" id="2538017at2759"/>
<dbReference type="AlphaFoldDB" id="A0A3D8R5Y9"/>
<gene>
    <name evidence="10" type="ORF">BP6252_08437</name>
</gene>
<proteinExistence type="predicted"/>
<organism evidence="10 11">
    <name type="scientific">Coleophoma cylindrospora</name>
    <dbReference type="NCBI Taxonomy" id="1849047"/>
    <lineage>
        <taxon>Eukaryota</taxon>
        <taxon>Fungi</taxon>
        <taxon>Dikarya</taxon>
        <taxon>Ascomycota</taxon>
        <taxon>Pezizomycotina</taxon>
        <taxon>Leotiomycetes</taxon>
        <taxon>Helotiales</taxon>
        <taxon>Dermateaceae</taxon>
        <taxon>Coleophoma</taxon>
    </lineage>
</organism>
<feature type="region of interest" description="Disordered" evidence="9">
    <location>
        <begin position="107"/>
        <end position="241"/>
    </location>
</feature>
<evidence type="ECO:0000256" key="5">
    <source>
        <dbReference type="ARBA" id="ARBA00023010"/>
    </source>
</evidence>
<dbReference type="Pfam" id="PF13634">
    <property type="entry name" value="Nucleoporin_FG"/>
    <property type="match status" value="2"/>
</dbReference>
<dbReference type="PANTHER" id="PTHR13437">
    <property type="entry name" value="NUCLEOPORIN P58/P45 NUCLEOPORIN-LIKE PROTEIN 1"/>
    <property type="match status" value="1"/>
</dbReference>
<evidence type="ECO:0000256" key="7">
    <source>
        <dbReference type="ARBA" id="ARBA00023242"/>
    </source>
</evidence>
<keyword evidence="5" id="KW-0811">Translocation</keyword>
<evidence type="ECO:0000313" key="11">
    <source>
        <dbReference type="Proteomes" id="UP000256645"/>
    </source>
</evidence>
<dbReference type="GO" id="GO:0008139">
    <property type="term" value="F:nuclear localization sequence binding"/>
    <property type="evidence" value="ECO:0007669"/>
    <property type="project" value="InterPro"/>
</dbReference>
<dbReference type="InterPro" id="IPR025574">
    <property type="entry name" value="Nucleoporin_FG_rpt"/>
</dbReference>
<evidence type="ECO:0000256" key="1">
    <source>
        <dbReference type="ARBA" id="ARBA00004567"/>
    </source>
</evidence>